<reference evidence="1 2" key="1">
    <citation type="submission" date="2023-06" db="EMBL/GenBank/DDBJ databases">
        <authorList>
            <person name="Oyuntsetseg B."/>
            <person name="Kim S.B."/>
        </authorList>
    </citation>
    <scope>NUCLEOTIDE SEQUENCE [LARGE SCALE GENOMIC DNA]</scope>
    <source>
        <strain evidence="1 2">2-15</strain>
    </source>
</reference>
<dbReference type="RefSeq" id="WP_285969381.1">
    <property type="nucleotide sequence ID" value="NZ_CP127294.1"/>
</dbReference>
<evidence type="ECO:0000313" key="1">
    <source>
        <dbReference type="EMBL" id="WIX78674.1"/>
    </source>
</evidence>
<evidence type="ECO:0000313" key="2">
    <source>
        <dbReference type="Proteomes" id="UP001236014"/>
    </source>
</evidence>
<dbReference type="EMBL" id="CP127294">
    <property type="protein sequence ID" value="WIX78674.1"/>
    <property type="molecule type" value="Genomic_DNA"/>
</dbReference>
<dbReference type="AlphaFoldDB" id="A0A9Y2IEX6"/>
<name>A0A9Y2IEX6_9PSEU</name>
<sequence>MSTRLNLHAREQLRAAGISQAQWARQYFGDGRWHGDECGCPDDRCIGFHHDAEDDCGCLPALLDENGGR</sequence>
<dbReference type="Proteomes" id="UP001236014">
    <property type="component" value="Chromosome"/>
</dbReference>
<gene>
    <name evidence="1" type="ORF">QRX50_46300</name>
</gene>
<accession>A0A9Y2IEX6</accession>
<keyword evidence="2" id="KW-1185">Reference proteome</keyword>
<organism evidence="1 2">
    <name type="scientific">Amycolatopsis carbonis</name>
    <dbReference type="NCBI Taxonomy" id="715471"/>
    <lineage>
        <taxon>Bacteria</taxon>
        <taxon>Bacillati</taxon>
        <taxon>Actinomycetota</taxon>
        <taxon>Actinomycetes</taxon>
        <taxon>Pseudonocardiales</taxon>
        <taxon>Pseudonocardiaceae</taxon>
        <taxon>Amycolatopsis</taxon>
    </lineage>
</organism>
<proteinExistence type="predicted"/>
<protein>
    <submittedName>
        <fullName evidence="1">Uncharacterized protein</fullName>
    </submittedName>
</protein>
<dbReference type="KEGG" id="acab:QRX50_46300"/>